<dbReference type="AlphaFoldDB" id="A0A8J3FSC2"/>
<dbReference type="SMART" id="SM00491">
    <property type="entry name" value="HELICc2"/>
    <property type="match status" value="1"/>
</dbReference>
<organism evidence="2 3">
    <name type="scientific">Mangrovihabitans endophyticus</name>
    <dbReference type="NCBI Taxonomy" id="1751298"/>
    <lineage>
        <taxon>Bacteria</taxon>
        <taxon>Bacillati</taxon>
        <taxon>Actinomycetota</taxon>
        <taxon>Actinomycetes</taxon>
        <taxon>Micromonosporales</taxon>
        <taxon>Micromonosporaceae</taxon>
        <taxon>Mangrovihabitans</taxon>
    </lineage>
</organism>
<name>A0A8J3FSC2_9ACTN</name>
<dbReference type="GO" id="GO:0006139">
    <property type="term" value="P:nucleobase-containing compound metabolic process"/>
    <property type="evidence" value="ECO:0007669"/>
    <property type="project" value="InterPro"/>
</dbReference>
<dbReference type="InterPro" id="IPR014001">
    <property type="entry name" value="Helicase_ATP-bd"/>
</dbReference>
<comment type="caution">
    <text evidence="2">The sequence shown here is derived from an EMBL/GenBank/DDBJ whole genome shotgun (WGS) entry which is preliminary data.</text>
</comment>
<gene>
    <name evidence="2" type="ORF">GCM10012284_58580</name>
</gene>
<dbReference type="GO" id="GO:0004386">
    <property type="term" value="F:helicase activity"/>
    <property type="evidence" value="ECO:0007669"/>
    <property type="project" value="UniProtKB-KW"/>
</dbReference>
<feature type="domain" description="Helicase ATP-binding" evidence="1">
    <location>
        <begin position="50"/>
        <end position="318"/>
    </location>
</feature>
<dbReference type="Proteomes" id="UP000656042">
    <property type="component" value="Unassembled WGS sequence"/>
</dbReference>
<evidence type="ECO:0000259" key="1">
    <source>
        <dbReference type="PROSITE" id="PS51192"/>
    </source>
</evidence>
<keyword evidence="2" id="KW-0067">ATP-binding</keyword>
<keyword evidence="3" id="KW-1185">Reference proteome</keyword>
<dbReference type="GO" id="GO:0016818">
    <property type="term" value="F:hydrolase activity, acting on acid anhydrides, in phosphorus-containing anhydrides"/>
    <property type="evidence" value="ECO:0007669"/>
    <property type="project" value="InterPro"/>
</dbReference>
<dbReference type="InterPro" id="IPR006555">
    <property type="entry name" value="ATP-dep_Helicase_C"/>
</dbReference>
<keyword evidence="2" id="KW-0347">Helicase</keyword>
<evidence type="ECO:0000313" key="3">
    <source>
        <dbReference type="Proteomes" id="UP000656042"/>
    </source>
</evidence>
<dbReference type="SMART" id="SM00487">
    <property type="entry name" value="DEXDc"/>
    <property type="match status" value="1"/>
</dbReference>
<reference evidence="2" key="2">
    <citation type="submission" date="2020-09" db="EMBL/GenBank/DDBJ databases">
        <authorList>
            <person name="Sun Q."/>
            <person name="Zhou Y."/>
        </authorList>
    </citation>
    <scope>NUCLEOTIDE SEQUENCE</scope>
    <source>
        <strain evidence="2">CGMCC 4.7299</strain>
    </source>
</reference>
<accession>A0A8J3FSC2</accession>
<dbReference type="InterPro" id="IPR027417">
    <property type="entry name" value="P-loop_NTPase"/>
</dbReference>
<dbReference type="Pfam" id="PF00270">
    <property type="entry name" value="DEAD"/>
    <property type="match status" value="1"/>
</dbReference>
<dbReference type="Gene3D" id="3.40.50.300">
    <property type="entry name" value="P-loop containing nucleotide triphosphate hydrolases"/>
    <property type="match status" value="2"/>
</dbReference>
<dbReference type="SUPFAM" id="SSF52540">
    <property type="entry name" value="P-loop containing nucleoside triphosphate hydrolases"/>
    <property type="match status" value="2"/>
</dbReference>
<keyword evidence="2" id="KW-0547">Nucleotide-binding</keyword>
<dbReference type="Pfam" id="PF13307">
    <property type="entry name" value="Helicase_C_2"/>
    <property type="match status" value="1"/>
</dbReference>
<dbReference type="PROSITE" id="PS51192">
    <property type="entry name" value="HELICASE_ATP_BIND_1"/>
    <property type="match status" value="1"/>
</dbReference>
<keyword evidence="2" id="KW-0378">Hydrolase</keyword>
<protein>
    <submittedName>
        <fullName evidence="2">Helicase</fullName>
    </submittedName>
</protein>
<dbReference type="GO" id="GO:0003676">
    <property type="term" value="F:nucleic acid binding"/>
    <property type="evidence" value="ECO:0007669"/>
    <property type="project" value="InterPro"/>
</dbReference>
<evidence type="ECO:0000313" key="2">
    <source>
        <dbReference type="EMBL" id="GGL16251.1"/>
    </source>
</evidence>
<dbReference type="GO" id="GO:0005524">
    <property type="term" value="F:ATP binding"/>
    <property type="evidence" value="ECO:0007669"/>
    <property type="project" value="InterPro"/>
</dbReference>
<dbReference type="EMBL" id="BMMX01000051">
    <property type="protein sequence ID" value="GGL16251.1"/>
    <property type="molecule type" value="Genomic_DNA"/>
</dbReference>
<sequence>MISFGVAFTKRKVSATVPTSPEALYPTLPHGPDAPRELWSRQADILRAYHPLNVSKSDVALELPTGAGKTLVGSLIADWRRRAYGERAAFLAPTRQLARQAAAQARIYGIPVADLVGTHRKWSPADQASFTQGEAVGFATYSAVFNANPHVSAQTLVLDDAHAAEGFVAGNWSVDISRDSVAFELVLAVLEQVGAISPILARRIRREEQQAAGPAPVYVAGVAEVAAAADDLERALDQAVAQGALPDDAKFPIAMLRGQYAACLVYISRRQILIRPLVAPTSYHEAFTAANQRVYMSATLGDGGELERAFGRRKITRIPVPAGWERQGTGRRFFCFPDLVTGLDAEVSRDTFTGETLTAFGKGVLIAPNNRVLDKALAAIVPAGTPVLRAEQFADAPDDFADAPAGLLALANRYDGIDLPDETCRLVILVGLPAGAHLQERFLHESLSATVVLSERIRTRLTQGAGRATRNSADYAAVLSLGKDLWEFVARKEVQATMHPELRAEIAFGLEYSTGISPDEVAENLAHFRAQDAEWREAEEGIRTDRDGTPRAAGPGTAELTAAVEYEVAAIDAAWQGDWPRAVEQAKKAVEALAGGQQIRRYQALWHYVLASWAVIAGRRDNREHWLTLAQTHFDAARAAAQGTKWLSELTTDAASLVNPAPPDLSPVDLEVVLQIAVHPMRAGRTNQFTKQVQTIRTGLAQTKAAPYEAALVALGELAGAKVLKRTGGDAEPDAVWLFGDELWVAWEAKSDADPDGQLKATRVREAGGHLNFAASRQGVAAPPGSVTLIVTPQTVLHPAAVQVSDVETYLVTPGRVLDLAGRLIEAWETIRTQTAGLQPVNAEQVVAELLRARRALPSQWLSDCTERAVSDG</sequence>
<proteinExistence type="predicted"/>
<dbReference type="InterPro" id="IPR011545">
    <property type="entry name" value="DEAD/DEAH_box_helicase_dom"/>
</dbReference>
<reference evidence="2" key="1">
    <citation type="journal article" date="2014" name="Int. J. Syst. Evol. Microbiol.">
        <title>Complete genome sequence of Corynebacterium casei LMG S-19264T (=DSM 44701T), isolated from a smear-ripened cheese.</title>
        <authorList>
            <consortium name="US DOE Joint Genome Institute (JGI-PGF)"/>
            <person name="Walter F."/>
            <person name="Albersmeier A."/>
            <person name="Kalinowski J."/>
            <person name="Ruckert C."/>
        </authorList>
    </citation>
    <scope>NUCLEOTIDE SEQUENCE</scope>
    <source>
        <strain evidence="2">CGMCC 4.7299</strain>
    </source>
</reference>